<dbReference type="Pfam" id="PF10040">
    <property type="entry name" value="CRISPR_Cas6"/>
    <property type="match status" value="1"/>
</dbReference>
<name>A0ABM8IZP1_9CREN</name>
<sequence length="309" mass="33538">MGVLRLRVVPLRDLVLPPVSSKLVKSLLVGPRAPEWLRGLVEARRGYKPLFVSMLYRGRRPLYSTTESPAPLAARAGEQLGARVAFVAGDASAVWEAAAALSGRAETPYGPVEVVVEEASVAEPGQLRLPSPGGSPTGVLRLEARTPVVLTSKTLVASEPPPGARVPRLHRLLPAPGLVAAYALRLWNRALGPGHAVYWRDAWNHDAALVARAAEVYMAELDYRVHPETVIIGRGATGRLRLARGWRGWITYRVAGPRLARLLDRLLALTNTLGLGRSRGIGLGDTHAQWIRPKQTEQVNPQPKTTQKP</sequence>
<dbReference type="RefSeq" id="WP_338248332.1">
    <property type="nucleotide sequence ID" value="NZ_AP028907.1"/>
</dbReference>
<dbReference type="InterPro" id="IPR041165">
    <property type="entry name" value="Cas6_N_arch"/>
</dbReference>
<accession>A0ABM8IZP1</accession>
<keyword evidence="4" id="KW-1185">Reference proteome</keyword>
<dbReference type="InterPro" id="IPR019267">
    <property type="entry name" value="CRISPR-assoc_Cas6_C"/>
</dbReference>
<gene>
    <name evidence="3" type="primary">cas6</name>
    <name evidence="3" type="ORF">PABY_12640</name>
</gene>
<evidence type="ECO:0000259" key="2">
    <source>
        <dbReference type="Pfam" id="PF17952"/>
    </source>
</evidence>
<evidence type="ECO:0000259" key="1">
    <source>
        <dbReference type="Pfam" id="PF10040"/>
    </source>
</evidence>
<evidence type="ECO:0000313" key="3">
    <source>
        <dbReference type="EMBL" id="BES81697.1"/>
    </source>
</evidence>
<dbReference type="Gene3D" id="3.30.70.1900">
    <property type="match status" value="1"/>
</dbReference>
<dbReference type="Pfam" id="PF17952">
    <property type="entry name" value="Cas6_N"/>
    <property type="match status" value="1"/>
</dbReference>
<dbReference type="GeneID" id="89289281"/>
<dbReference type="Proteomes" id="UP001341135">
    <property type="component" value="Chromosome"/>
</dbReference>
<dbReference type="Gene3D" id="2.40.30.310">
    <property type="match status" value="1"/>
</dbReference>
<organism evidence="3 4">
    <name type="scientific">Pyrodictium abyssi</name>
    <dbReference type="NCBI Taxonomy" id="54256"/>
    <lineage>
        <taxon>Archaea</taxon>
        <taxon>Thermoproteota</taxon>
        <taxon>Thermoprotei</taxon>
        <taxon>Desulfurococcales</taxon>
        <taxon>Pyrodictiaceae</taxon>
        <taxon>Pyrodictium</taxon>
    </lineage>
</organism>
<protein>
    <submittedName>
        <fullName evidence="3">CRISPR system precrRNA processing endoribonuclease RAMP protein Cas6</fullName>
    </submittedName>
</protein>
<dbReference type="EMBL" id="AP028907">
    <property type="protein sequence ID" value="BES81697.1"/>
    <property type="molecule type" value="Genomic_DNA"/>
</dbReference>
<proteinExistence type="predicted"/>
<evidence type="ECO:0000313" key="4">
    <source>
        <dbReference type="Proteomes" id="UP001341135"/>
    </source>
</evidence>
<reference evidence="3 4" key="1">
    <citation type="submission" date="2023-09" db="EMBL/GenBank/DDBJ databases">
        <title>Pyrofollis japonicus gen. nov. sp. nov., a novel member of the family Pyrodictiaceae isolated from the Iheya North hydrothermal field.</title>
        <authorList>
            <person name="Miyazaki U."/>
            <person name="Sanari M."/>
            <person name="Tame A."/>
            <person name="Kitajima M."/>
            <person name="Okamoto A."/>
            <person name="Sawayama S."/>
            <person name="Miyazaki J."/>
            <person name="Takai K."/>
            <person name="Nakagawa S."/>
        </authorList>
    </citation>
    <scope>NUCLEOTIDE SEQUENCE [LARGE SCALE GENOMIC DNA]</scope>
    <source>
        <strain evidence="3 4">AV2</strain>
    </source>
</reference>
<feature type="domain" description="Cas6 N-terminal" evidence="2">
    <location>
        <begin position="5"/>
        <end position="121"/>
    </location>
</feature>
<feature type="domain" description="CRISPR-associated protein Cas6 C-terminal" evidence="1">
    <location>
        <begin position="146"/>
        <end position="285"/>
    </location>
</feature>